<dbReference type="EMBL" id="JARVII010000016">
    <property type="protein sequence ID" value="MDG9699743.1"/>
    <property type="molecule type" value="Genomic_DNA"/>
</dbReference>
<dbReference type="Proteomes" id="UP001237156">
    <property type="component" value="Unassembled WGS sequence"/>
</dbReference>
<name>A0AAW6RLA4_9BURK</name>
<feature type="transmembrane region" description="Helical" evidence="1">
    <location>
        <begin position="47"/>
        <end position="68"/>
    </location>
</feature>
<reference evidence="3 4" key="1">
    <citation type="submission" date="2023-04" db="EMBL/GenBank/DDBJ databases">
        <title>Ottowia paracancer sp. nov., isolated from human stomach.</title>
        <authorList>
            <person name="Song Y."/>
        </authorList>
    </citation>
    <scope>NUCLEOTIDE SEQUENCE [LARGE SCALE GENOMIC DNA]</scope>
    <source>
        <strain evidence="3 4">10c7w1</strain>
    </source>
</reference>
<feature type="transmembrane region" description="Helical" evidence="1">
    <location>
        <begin position="116"/>
        <end position="136"/>
    </location>
</feature>
<organism evidence="3 4">
    <name type="scientific">Ottowia cancrivicina</name>
    <dbReference type="NCBI Taxonomy" id="3040346"/>
    <lineage>
        <taxon>Bacteria</taxon>
        <taxon>Pseudomonadati</taxon>
        <taxon>Pseudomonadota</taxon>
        <taxon>Betaproteobacteria</taxon>
        <taxon>Burkholderiales</taxon>
        <taxon>Comamonadaceae</taxon>
        <taxon>Ottowia</taxon>
    </lineage>
</organism>
<comment type="caution">
    <text evidence="3">The sequence shown here is derived from an EMBL/GenBank/DDBJ whole genome shotgun (WGS) entry which is preliminary data.</text>
</comment>
<dbReference type="GO" id="GO:0000155">
    <property type="term" value="F:phosphorelay sensor kinase activity"/>
    <property type="evidence" value="ECO:0007669"/>
    <property type="project" value="InterPro"/>
</dbReference>
<feature type="transmembrane region" description="Helical" evidence="1">
    <location>
        <begin position="89"/>
        <end position="110"/>
    </location>
</feature>
<dbReference type="Pfam" id="PF06580">
    <property type="entry name" value="His_kinase"/>
    <property type="match status" value="1"/>
</dbReference>
<gene>
    <name evidence="3" type="ORF">QB898_08480</name>
</gene>
<dbReference type="GO" id="GO:0016020">
    <property type="term" value="C:membrane"/>
    <property type="evidence" value="ECO:0007669"/>
    <property type="project" value="InterPro"/>
</dbReference>
<dbReference type="SUPFAM" id="SSF55874">
    <property type="entry name" value="ATPase domain of HSP90 chaperone/DNA topoisomerase II/histidine kinase"/>
    <property type="match status" value="1"/>
</dbReference>
<keyword evidence="1" id="KW-0472">Membrane</keyword>
<proteinExistence type="predicted"/>
<keyword evidence="3" id="KW-0808">Transferase</keyword>
<keyword evidence="1" id="KW-0812">Transmembrane</keyword>
<dbReference type="AlphaFoldDB" id="A0AAW6RLA4"/>
<evidence type="ECO:0000313" key="4">
    <source>
        <dbReference type="Proteomes" id="UP001237156"/>
    </source>
</evidence>
<sequence>MAAAAARAETPLVFDVCRAGVVLRAVLGVQAAQAAALLFMPGGALEWLLRLAFVTGGTLPATLLWLVAGCSLKKPLARLPVQAQMAAGVALGALAGLAACAILMALTVDVRAAPPWLASAVAGALLAAVLTAALMWRVRGRAPAATTARLAELQSRIRPHFLFNTLNTAIALVRGEPEKAERVLEDLADLFRHALAEQGDSATLAQEIELARRYLDIEQIRFGERLRVQWSLDARTLAARLPPLILQPLVENAVKHGVEPSPSGAQLRVSTRLRGQVAVIKVTNTVPAGQGRKGHGIALGNVRDRLKLLHDMEGSFKTALIGDLYQARLEVPMTAAQIRAAQAASSSRHH</sequence>
<keyword evidence="4" id="KW-1185">Reference proteome</keyword>
<feature type="transmembrane region" description="Helical" evidence="1">
    <location>
        <begin position="21"/>
        <end position="41"/>
    </location>
</feature>
<feature type="domain" description="Signal transduction histidine kinase internal region" evidence="2">
    <location>
        <begin position="148"/>
        <end position="226"/>
    </location>
</feature>
<evidence type="ECO:0000256" key="1">
    <source>
        <dbReference type="SAM" id="Phobius"/>
    </source>
</evidence>
<evidence type="ECO:0000259" key="2">
    <source>
        <dbReference type="Pfam" id="PF06580"/>
    </source>
</evidence>
<dbReference type="InterPro" id="IPR010559">
    <property type="entry name" value="Sig_transdc_His_kin_internal"/>
</dbReference>
<keyword evidence="3" id="KW-0418">Kinase</keyword>
<dbReference type="PANTHER" id="PTHR34220">
    <property type="entry name" value="SENSOR HISTIDINE KINASE YPDA"/>
    <property type="match status" value="1"/>
</dbReference>
<dbReference type="PANTHER" id="PTHR34220:SF7">
    <property type="entry name" value="SENSOR HISTIDINE KINASE YPDA"/>
    <property type="match status" value="1"/>
</dbReference>
<evidence type="ECO:0000313" key="3">
    <source>
        <dbReference type="EMBL" id="MDG9699743.1"/>
    </source>
</evidence>
<dbReference type="InterPro" id="IPR050640">
    <property type="entry name" value="Bact_2-comp_sensor_kinase"/>
</dbReference>
<dbReference type="InterPro" id="IPR036890">
    <property type="entry name" value="HATPase_C_sf"/>
</dbReference>
<protein>
    <submittedName>
        <fullName evidence="3">Histidine kinase</fullName>
    </submittedName>
</protein>
<keyword evidence="1" id="KW-1133">Transmembrane helix</keyword>
<dbReference type="Gene3D" id="3.30.565.10">
    <property type="entry name" value="Histidine kinase-like ATPase, C-terminal domain"/>
    <property type="match status" value="1"/>
</dbReference>
<accession>A0AAW6RLA4</accession>